<dbReference type="EMBL" id="LLZZ01000114">
    <property type="protein sequence ID" value="KTB05159.1"/>
    <property type="molecule type" value="Genomic_DNA"/>
</dbReference>
<dbReference type="GO" id="GO:0005797">
    <property type="term" value="C:Golgi medial cisterna"/>
    <property type="evidence" value="ECO:0007669"/>
    <property type="project" value="EnsemblFungi"/>
</dbReference>
<dbReference type="Proteomes" id="UP000054886">
    <property type="component" value="Unassembled WGS sequence"/>
</dbReference>
<keyword evidence="1" id="KW-1133">Transmembrane helix</keyword>
<dbReference type="AlphaFoldDB" id="A0A0W0E0J5"/>
<protein>
    <submittedName>
        <fullName evidence="2">Glucose N-acetyltransferase 1</fullName>
    </submittedName>
</protein>
<evidence type="ECO:0000256" key="1">
    <source>
        <dbReference type="SAM" id="Phobius"/>
    </source>
</evidence>
<evidence type="ECO:0000313" key="2">
    <source>
        <dbReference type="EMBL" id="KTB05159.1"/>
    </source>
</evidence>
<name>A0A0W0E0J5_CANGB</name>
<keyword evidence="1" id="KW-0812">Transmembrane</keyword>
<evidence type="ECO:0000313" key="3">
    <source>
        <dbReference type="Proteomes" id="UP000054886"/>
    </source>
</evidence>
<accession>A0A0W0E0J5</accession>
<feature type="transmembrane region" description="Helical" evidence="1">
    <location>
        <begin position="12"/>
        <end position="30"/>
    </location>
</feature>
<reference evidence="2 3" key="1">
    <citation type="submission" date="2015-10" db="EMBL/GenBank/DDBJ databases">
        <title>Draft genomes sequences of Candida glabrata isolates 1A, 1B, 2A, 2B, 3A and 3B.</title>
        <authorList>
            <person name="Haavelsrud O.E."/>
            <person name="Gaustad P."/>
        </authorList>
    </citation>
    <scope>NUCLEOTIDE SEQUENCE [LARGE SCALE GENOMIC DNA]</scope>
    <source>
        <strain evidence="2">910700640</strain>
    </source>
</reference>
<dbReference type="VEuPathDB" id="FungiDB:B1J91_I09922g"/>
<dbReference type="PANTHER" id="PTHR11183">
    <property type="entry name" value="GLYCOGENIN SUBFAMILY MEMBER"/>
    <property type="match status" value="1"/>
</dbReference>
<dbReference type="GO" id="GO:0006487">
    <property type="term" value="P:protein N-linked glycosylation"/>
    <property type="evidence" value="ECO:0007669"/>
    <property type="project" value="EnsemblFungi"/>
</dbReference>
<organism evidence="2 3">
    <name type="scientific">Candida glabrata</name>
    <name type="common">Yeast</name>
    <name type="synonym">Torulopsis glabrata</name>
    <dbReference type="NCBI Taxonomy" id="5478"/>
    <lineage>
        <taxon>Eukaryota</taxon>
        <taxon>Fungi</taxon>
        <taxon>Dikarya</taxon>
        <taxon>Ascomycota</taxon>
        <taxon>Saccharomycotina</taxon>
        <taxon>Saccharomycetes</taxon>
        <taxon>Saccharomycetales</taxon>
        <taxon>Saccharomycetaceae</taxon>
        <taxon>Nakaseomyces</taxon>
    </lineage>
</organism>
<keyword evidence="2" id="KW-0808">Transferase</keyword>
<dbReference type="VEuPathDB" id="FungiDB:GVI51_I09779"/>
<sequence length="501" mass="58317">MRLVSRRRLKGLALVAFALIGITIFVRILMEFQLEREVSFYKKFFRLKKDGLHGVYNPIDIKQIPKQTIDDLYRAKMETVSASKPIDWSKYAYVNYVTEPNYLCNTLIMFHALIKKFGTKAKLELLISNELFKSEIQSRNEQVQRILKKIRELDSEQIVIKEVQNIVKPTDQSPWNESLTKLLVFGLTEYERIIYLDNDAILQDKMDELFFLPNDITFAAPLTYWFMSEKDLEKTYKEVQHDKMSINLNKYTKQLSNRIRNGKEIYNHLPALPQSLYLNSDRVAKEILDSTSSASPLFDADSLKKVGKVKFASNLMVIKPSQETYDYIINDCLPRIVNKKEKYDMDLINEELYNLRHVVSRQVTLFRKLRSAFKPSILVLPFGTYGILTGSIRKPQEHMIMRNDILGYKNIDDEGNEIQKSIEEVVLNNKYIHFSDFPLGKPWAYSSFDQLKCRVDPATSKDVAADQKNCDVWNSIYESYFTQRTVCSKDDSPKASEIQAA</sequence>
<dbReference type="InterPro" id="IPR029044">
    <property type="entry name" value="Nucleotide-diphossugar_trans"/>
</dbReference>
<comment type="caution">
    <text evidence="2">The sequence shown here is derived from an EMBL/GenBank/DDBJ whole genome shotgun (WGS) entry which is preliminary data.</text>
</comment>
<gene>
    <name evidence="2" type="ORF">AO440_002761</name>
</gene>
<dbReference type="Gene3D" id="3.90.550.10">
    <property type="entry name" value="Spore Coat Polysaccharide Biosynthesis Protein SpsA, Chain A"/>
    <property type="match status" value="1"/>
</dbReference>
<dbReference type="VEuPathDB" id="FungiDB:CAGL0I09922g"/>
<proteinExistence type="predicted"/>
<dbReference type="GO" id="GO:0008375">
    <property type="term" value="F:acetylglucosaminyltransferase activity"/>
    <property type="evidence" value="ECO:0007669"/>
    <property type="project" value="EnsemblFungi"/>
</dbReference>
<keyword evidence="1" id="KW-0472">Membrane</keyword>
<dbReference type="VEuPathDB" id="FungiDB:GWK60_I05423"/>
<dbReference type="InterPro" id="IPR050587">
    <property type="entry name" value="GNT1/Glycosyltrans_8"/>
</dbReference>
<dbReference type="InterPro" id="IPR002495">
    <property type="entry name" value="Glyco_trans_8"/>
</dbReference>
<dbReference type="SUPFAM" id="SSF53448">
    <property type="entry name" value="Nucleotide-diphospho-sugar transferases"/>
    <property type="match status" value="1"/>
</dbReference>
<dbReference type="Pfam" id="PF01501">
    <property type="entry name" value="Glyco_transf_8"/>
    <property type="match status" value="1"/>
</dbReference>